<gene>
    <name evidence="1" type="ORF">G2W53_003610</name>
</gene>
<evidence type="ECO:0000313" key="1">
    <source>
        <dbReference type="EMBL" id="KAF7841312.1"/>
    </source>
</evidence>
<organism evidence="1 2">
    <name type="scientific">Senna tora</name>
    <dbReference type="NCBI Taxonomy" id="362788"/>
    <lineage>
        <taxon>Eukaryota</taxon>
        <taxon>Viridiplantae</taxon>
        <taxon>Streptophyta</taxon>
        <taxon>Embryophyta</taxon>
        <taxon>Tracheophyta</taxon>
        <taxon>Spermatophyta</taxon>
        <taxon>Magnoliopsida</taxon>
        <taxon>eudicotyledons</taxon>
        <taxon>Gunneridae</taxon>
        <taxon>Pentapetalae</taxon>
        <taxon>rosids</taxon>
        <taxon>fabids</taxon>
        <taxon>Fabales</taxon>
        <taxon>Fabaceae</taxon>
        <taxon>Caesalpinioideae</taxon>
        <taxon>Cassia clade</taxon>
        <taxon>Senna</taxon>
    </lineage>
</organism>
<comment type="caution">
    <text evidence="1">The sequence shown here is derived from an EMBL/GenBank/DDBJ whole genome shotgun (WGS) entry which is preliminary data.</text>
</comment>
<protein>
    <submittedName>
        <fullName evidence="1">Uncharacterized protein</fullName>
    </submittedName>
</protein>
<name>A0A834XBE4_9FABA</name>
<accession>A0A834XBE4</accession>
<dbReference type="Proteomes" id="UP000634136">
    <property type="component" value="Unassembled WGS sequence"/>
</dbReference>
<dbReference type="AlphaFoldDB" id="A0A834XBE4"/>
<sequence>MGLTLSATTTVQVKVPLYIFSTMENPHCFREANCSADALANQGRRNNLCKAIFHQPPTFLLPHILHDQQQTQIPCSINIRADRPTCQD</sequence>
<reference evidence="1" key="1">
    <citation type="submission" date="2020-09" db="EMBL/GenBank/DDBJ databases">
        <title>Genome-Enabled Discovery of Anthraquinone Biosynthesis in Senna tora.</title>
        <authorList>
            <person name="Kang S.-H."/>
            <person name="Pandey R.P."/>
            <person name="Lee C.-M."/>
            <person name="Sim J.-S."/>
            <person name="Jeong J.-T."/>
            <person name="Choi B.-S."/>
            <person name="Jung M."/>
            <person name="Ginzburg D."/>
            <person name="Zhao K."/>
            <person name="Won S.Y."/>
            <person name="Oh T.-J."/>
            <person name="Yu Y."/>
            <person name="Kim N.-H."/>
            <person name="Lee O.R."/>
            <person name="Lee T.-H."/>
            <person name="Bashyal P."/>
            <person name="Kim T.-S."/>
            <person name="Lee W.-H."/>
            <person name="Kawkins C."/>
            <person name="Kim C.-K."/>
            <person name="Kim J.S."/>
            <person name="Ahn B.O."/>
            <person name="Rhee S.Y."/>
            <person name="Sohng J.K."/>
        </authorList>
    </citation>
    <scope>NUCLEOTIDE SEQUENCE</scope>
    <source>
        <tissue evidence="1">Leaf</tissue>
    </source>
</reference>
<dbReference type="OrthoDB" id="1306343at2759"/>
<evidence type="ECO:0000313" key="2">
    <source>
        <dbReference type="Proteomes" id="UP000634136"/>
    </source>
</evidence>
<keyword evidence="2" id="KW-1185">Reference proteome</keyword>
<dbReference type="EMBL" id="JAAIUW010000002">
    <property type="protein sequence ID" value="KAF7841312.1"/>
    <property type="molecule type" value="Genomic_DNA"/>
</dbReference>
<proteinExistence type="predicted"/>